<evidence type="ECO:0000259" key="2">
    <source>
        <dbReference type="Pfam" id="PF25164"/>
    </source>
</evidence>
<name>A0ABM9N5X7_9LACO</name>
<organism evidence="3 4">
    <name type="scientific">Eupransor demetentiae</name>
    <dbReference type="NCBI Taxonomy" id="3109584"/>
    <lineage>
        <taxon>Bacteria</taxon>
        <taxon>Bacillati</taxon>
        <taxon>Bacillota</taxon>
        <taxon>Bacilli</taxon>
        <taxon>Lactobacillales</taxon>
        <taxon>Lactobacillaceae</taxon>
        <taxon>Eupransor</taxon>
    </lineage>
</organism>
<dbReference type="InterPro" id="IPR010330">
    <property type="entry name" value="CoiA_nuc"/>
</dbReference>
<accession>A0ABM9N5X7</accession>
<dbReference type="Pfam" id="PF25164">
    <property type="entry name" value="CoiA_N"/>
    <property type="match status" value="1"/>
</dbReference>
<evidence type="ECO:0000259" key="1">
    <source>
        <dbReference type="Pfam" id="PF06054"/>
    </source>
</evidence>
<dbReference type="Proteomes" id="UP001314241">
    <property type="component" value="Unassembled WGS sequence"/>
</dbReference>
<gene>
    <name evidence="3" type="ORF">R54876_GBNLAHCA_01194</name>
</gene>
<reference evidence="3 4" key="1">
    <citation type="submission" date="2024-01" db="EMBL/GenBank/DDBJ databases">
        <authorList>
            <person name="Botero Cardona J."/>
        </authorList>
    </citation>
    <scope>NUCLEOTIDE SEQUENCE [LARGE SCALE GENOMIC DNA]</scope>
    <source>
        <strain evidence="3 4">LMG 33000</strain>
    </source>
</reference>
<dbReference type="InterPro" id="IPR057253">
    <property type="entry name" value="CoiA-like_N"/>
</dbReference>
<protein>
    <submittedName>
        <fullName evidence="3">Contains predicted nuclease domain (CoiA)</fullName>
    </submittedName>
</protein>
<evidence type="ECO:0000313" key="4">
    <source>
        <dbReference type="Proteomes" id="UP001314241"/>
    </source>
</evidence>
<dbReference type="Pfam" id="PF06054">
    <property type="entry name" value="CoiA_nuc"/>
    <property type="match status" value="1"/>
</dbReference>
<keyword evidence="4" id="KW-1185">Reference proteome</keyword>
<evidence type="ECO:0000313" key="3">
    <source>
        <dbReference type="EMBL" id="CAK8054620.1"/>
    </source>
</evidence>
<proteinExistence type="predicted"/>
<comment type="caution">
    <text evidence="3">The sequence shown here is derived from an EMBL/GenBank/DDBJ whole genome shotgun (WGS) entry which is preliminary data.</text>
</comment>
<dbReference type="EMBL" id="CAWVOH010000002">
    <property type="protein sequence ID" value="CAK8054620.1"/>
    <property type="molecule type" value="Genomic_DNA"/>
</dbReference>
<sequence>MFLAVDGGNHYVSARRAEGIKEYFCPGCRGKVILKRGLIHQAHFAHLQGADCAAFSEGESADHIAGKIFLYKLLRQYGEVTLEASLGEIGQRPDLLLQSKRGNWAIEFQCSPISAKRLAERNAGYQKLGLPVIWILGPAYLKRKLRARTILPFLYDSQLRFWQPAWSKILHRGNFLKADFRGLQFEQAFSANLFYCLRAKKSGKVNWHYQASKLEQQLLQGRLDARLVGQLYEKGCRLNQLPTWALSGQHFGLTVPNWRFRLTVLEWLEEKGLGASFSWEEFEMRFQSTFLNYEIWGSVELQELLKSLLKGGYLSYETSVFHIKGQPSWRK</sequence>
<feature type="domain" description="Competence protein CoiA-like N-terminal" evidence="2">
    <location>
        <begin position="21"/>
        <end position="54"/>
    </location>
</feature>
<dbReference type="RefSeq" id="WP_349642163.1">
    <property type="nucleotide sequence ID" value="NZ_CAWVOH010000002.1"/>
</dbReference>
<feature type="domain" description="Competence protein CoiA nuclease-like" evidence="1">
    <location>
        <begin position="59"/>
        <end position="147"/>
    </location>
</feature>